<reference evidence="2" key="1">
    <citation type="submission" date="2016-10" db="EMBL/GenBank/DDBJ databases">
        <authorList>
            <person name="Varghese N."/>
            <person name="Submissions S."/>
        </authorList>
    </citation>
    <scope>NUCLEOTIDE SEQUENCE [LARGE SCALE GENOMIC DNA]</scope>
    <source>
        <strain evidence="2">CGMCC 1.6981</strain>
    </source>
</reference>
<dbReference type="RefSeq" id="WP_089792615.1">
    <property type="nucleotide sequence ID" value="NZ_FPBP01000001.1"/>
</dbReference>
<name>A0A1I7FJZ0_9GAMM</name>
<evidence type="ECO:0000313" key="1">
    <source>
        <dbReference type="EMBL" id="SFU36455.1"/>
    </source>
</evidence>
<accession>A0A1I7FJZ0</accession>
<dbReference type="STRING" id="463301.SAMN04487955_101543"/>
<dbReference type="AlphaFoldDB" id="A0A1I7FJZ0"/>
<protein>
    <submittedName>
        <fullName evidence="1">Uncharacterized protein</fullName>
    </submittedName>
</protein>
<gene>
    <name evidence="1" type="ORF">SAMN04487955_101543</name>
</gene>
<dbReference type="OrthoDB" id="6190462at2"/>
<dbReference type="EMBL" id="FPBP01000001">
    <property type="protein sequence ID" value="SFU36455.1"/>
    <property type="molecule type" value="Genomic_DNA"/>
</dbReference>
<sequence length="338" mass="38208">MKSSATIGLYIGNAIPQGSKSETEEIIDLWKNLESYFTEKPFVARSGLRSDARSYLITLNASPLLQNMENAKAQSGSFTLHHQAYVDNADITIDGELTLTVVRNNHELAEEEIYQVATAFIQQLVMASHITFPGSIQILNARFTGEGAHRYEAQDFDARTFHGARSASVENKWPTLEKHSFDKVWAWLESSEVSQSYTAIKNINKVLSTLLKVAEQRHEYSARTVLLVMYQIELLLDCRQFNSLDLVRSRTRLVLGNIPEAADCLKELHEVRHQLFIANHPVHPPPLICHTTETALREQLGQHNSALESGTALVLKLLQDLIAHNAYRYTFTESFTRD</sequence>
<organism evidence="1 2">
    <name type="scientific">Halomonas korlensis</name>
    <dbReference type="NCBI Taxonomy" id="463301"/>
    <lineage>
        <taxon>Bacteria</taxon>
        <taxon>Pseudomonadati</taxon>
        <taxon>Pseudomonadota</taxon>
        <taxon>Gammaproteobacteria</taxon>
        <taxon>Oceanospirillales</taxon>
        <taxon>Halomonadaceae</taxon>
        <taxon>Halomonas</taxon>
    </lineage>
</organism>
<proteinExistence type="predicted"/>
<dbReference type="Proteomes" id="UP000198693">
    <property type="component" value="Unassembled WGS sequence"/>
</dbReference>
<keyword evidence="2" id="KW-1185">Reference proteome</keyword>
<evidence type="ECO:0000313" key="2">
    <source>
        <dbReference type="Proteomes" id="UP000198693"/>
    </source>
</evidence>